<sequence length="82" mass="9050">MKQITKAMNMVSSSKLRRAEKNTKQFTPYMDKMQDAITAVAGASSNTNHPMLRPRKITRSGYLVITSDKGLAGAYSANVLKK</sequence>
<name>A0A317YKP4_STAPS</name>
<protein>
    <submittedName>
        <fullName evidence="10">F0F1 ATP synthase subunit gamma</fullName>
    </submittedName>
</protein>
<keyword evidence="8" id="KW-0139">CF(1)</keyword>
<evidence type="ECO:0000256" key="1">
    <source>
        <dbReference type="ARBA" id="ARBA00003456"/>
    </source>
</evidence>
<comment type="similarity">
    <text evidence="3">Belongs to the ATPase gamma chain family.</text>
</comment>
<dbReference type="Gene3D" id="1.10.287.80">
    <property type="entry name" value="ATP synthase, gamma subunit, helix hairpin domain"/>
    <property type="match status" value="1"/>
</dbReference>
<keyword evidence="9" id="KW-0066">ATP synthesis</keyword>
<evidence type="ECO:0000313" key="11">
    <source>
        <dbReference type="Proteomes" id="UP000246800"/>
    </source>
</evidence>
<dbReference type="EMBL" id="QEIT01000869">
    <property type="protein sequence ID" value="PWZ65721.1"/>
    <property type="molecule type" value="Genomic_DNA"/>
</dbReference>
<feature type="non-terminal residue" evidence="10">
    <location>
        <position position="82"/>
    </location>
</feature>
<keyword evidence="7" id="KW-0472">Membrane</keyword>
<comment type="caution">
    <text evidence="10">The sequence shown here is derived from an EMBL/GenBank/DDBJ whole genome shotgun (WGS) entry which is preliminary data.</text>
</comment>
<dbReference type="Proteomes" id="UP000246800">
    <property type="component" value="Unassembled WGS sequence"/>
</dbReference>
<dbReference type="Pfam" id="PF00231">
    <property type="entry name" value="ATP-synt"/>
    <property type="match status" value="1"/>
</dbReference>
<gene>
    <name evidence="10" type="ORF">DD902_16590</name>
</gene>
<evidence type="ECO:0000256" key="3">
    <source>
        <dbReference type="ARBA" id="ARBA00007681"/>
    </source>
</evidence>
<keyword evidence="6" id="KW-0406">Ion transport</keyword>
<evidence type="ECO:0000313" key="10">
    <source>
        <dbReference type="EMBL" id="PWZ65721.1"/>
    </source>
</evidence>
<dbReference type="InterPro" id="IPR035968">
    <property type="entry name" value="ATP_synth_F1_ATPase_gsu"/>
</dbReference>
<evidence type="ECO:0000256" key="6">
    <source>
        <dbReference type="ARBA" id="ARBA00023065"/>
    </source>
</evidence>
<evidence type="ECO:0000256" key="2">
    <source>
        <dbReference type="ARBA" id="ARBA00004170"/>
    </source>
</evidence>
<dbReference type="GO" id="GO:0046933">
    <property type="term" value="F:proton-transporting ATP synthase activity, rotational mechanism"/>
    <property type="evidence" value="ECO:0007669"/>
    <property type="project" value="InterPro"/>
</dbReference>
<proteinExistence type="inferred from homology"/>
<dbReference type="InterPro" id="IPR000131">
    <property type="entry name" value="ATP_synth_F1_gsu"/>
</dbReference>
<keyword evidence="5" id="KW-0375">Hydrogen ion transport</keyword>
<comment type="function">
    <text evidence="1">Produces ATP from ADP in the presence of a proton gradient across the membrane. The gamma chain is believed to be important in regulating ATPase activity and the flow of protons through the CF(0) complex.</text>
</comment>
<evidence type="ECO:0000256" key="5">
    <source>
        <dbReference type="ARBA" id="ARBA00022781"/>
    </source>
</evidence>
<evidence type="ECO:0000256" key="9">
    <source>
        <dbReference type="ARBA" id="ARBA00023310"/>
    </source>
</evidence>
<dbReference type="RefSeq" id="WP_186802015.1">
    <property type="nucleotide sequence ID" value="NZ_QEIT01000869.1"/>
</dbReference>
<accession>A0A317YKP4</accession>
<comment type="subcellular location">
    <subcellularLocation>
        <location evidence="2">Membrane</location>
        <topology evidence="2">Peripheral membrane protein</topology>
    </subcellularLocation>
</comment>
<evidence type="ECO:0000256" key="7">
    <source>
        <dbReference type="ARBA" id="ARBA00023136"/>
    </source>
</evidence>
<dbReference type="GO" id="GO:0045259">
    <property type="term" value="C:proton-transporting ATP synthase complex"/>
    <property type="evidence" value="ECO:0007669"/>
    <property type="project" value="UniProtKB-KW"/>
</dbReference>
<evidence type="ECO:0000256" key="4">
    <source>
        <dbReference type="ARBA" id="ARBA00022448"/>
    </source>
</evidence>
<dbReference type="SUPFAM" id="SSF52943">
    <property type="entry name" value="ATP synthase (F1-ATPase), gamma subunit"/>
    <property type="match status" value="1"/>
</dbReference>
<keyword evidence="4" id="KW-0813">Transport</keyword>
<reference evidence="10 11" key="1">
    <citation type="journal article" date="2018" name="Vet. Microbiol.">
        <title>Clonal diversity and geographic distribution of methicillin-resistant Staphylococcus pseudintermedius from Australian animals: Discovery of novel sequence types.</title>
        <authorList>
            <person name="Worthing K.A."/>
            <person name="Abraham S."/>
            <person name="Coombs G.W."/>
            <person name="Pang S."/>
            <person name="Saputra S."/>
            <person name="Jordan D."/>
            <person name="Trott D.J."/>
            <person name="Norris J.M."/>
        </authorList>
    </citation>
    <scope>NUCLEOTIDE SEQUENCE [LARGE SCALE GENOMIC DNA]</scope>
    <source>
        <strain evidence="10 11">ST525 1</strain>
    </source>
</reference>
<organism evidence="10 11">
    <name type="scientific">Staphylococcus pseudintermedius</name>
    <dbReference type="NCBI Taxonomy" id="283734"/>
    <lineage>
        <taxon>Bacteria</taxon>
        <taxon>Bacillati</taxon>
        <taxon>Bacillota</taxon>
        <taxon>Bacilli</taxon>
        <taxon>Bacillales</taxon>
        <taxon>Staphylococcaceae</taxon>
        <taxon>Staphylococcus</taxon>
        <taxon>Staphylococcus intermedius group</taxon>
    </lineage>
</organism>
<evidence type="ECO:0000256" key="8">
    <source>
        <dbReference type="ARBA" id="ARBA00023196"/>
    </source>
</evidence>
<dbReference type="AlphaFoldDB" id="A0A317YKP4"/>